<name>A0ACB8Q958_9AGAM</name>
<proteinExistence type="predicted"/>
<reference evidence="1" key="1">
    <citation type="submission" date="2021-02" db="EMBL/GenBank/DDBJ databases">
        <authorList>
            <consortium name="DOE Joint Genome Institute"/>
            <person name="Ahrendt S."/>
            <person name="Looney B.P."/>
            <person name="Miyauchi S."/>
            <person name="Morin E."/>
            <person name="Drula E."/>
            <person name="Courty P.E."/>
            <person name="Chicoki N."/>
            <person name="Fauchery L."/>
            <person name="Kohler A."/>
            <person name="Kuo A."/>
            <person name="Labutti K."/>
            <person name="Pangilinan J."/>
            <person name="Lipzen A."/>
            <person name="Riley R."/>
            <person name="Andreopoulos W."/>
            <person name="He G."/>
            <person name="Johnson J."/>
            <person name="Barry K.W."/>
            <person name="Grigoriev I.V."/>
            <person name="Nagy L."/>
            <person name="Hibbett D."/>
            <person name="Henrissat B."/>
            <person name="Matheny P.B."/>
            <person name="Labbe J."/>
            <person name="Martin F."/>
        </authorList>
    </citation>
    <scope>NUCLEOTIDE SEQUENCE</scope>
    <source>
        <strain evidence="1">EC-137</strain>
    </source>
</reference>
<organism evidence="1 2">
    <name type="scientific">Vararia minispora EC-137</name>
    <dbReference type="NCBI Taxonomy" id="1314806"/>
    <lineage>
        <taxon>Eukaryota</taxon>
        <taxon>Fungi</taxon>
        <taxon>Dikarya</taxon>
        <taxon>Basidiomycota</taxon>
        <taxon>Agaricomycotina</taxon>
        <taxon>Agaricomycetes</taxon>
        <taxon>Russulales</taxon>
        <taxon>Lachnocladiaceae</taxon>
        <taxon>Vararia</taxon>
    </lineage>
</organism>
<keyword evidence="2" id="KW-1185">Reference proteome</keyword>
<gene>
    <name evidence="1" type="ORF">K488DRAFT_59081</name>
</gene>
<comment type="caution">
    <text evidence="1">The sequence shown here is derived from an EMBL/GenBank/DDBJ whole genome shotgun (WGS) entry which is preliminary data.</text>
</comment>
<sequence>MPSFAELGFTQPPLDGSLTTPELYRFHAKHNPHYPVYEYPGEGELVHTIHYREAYNAILRAARLVHGHFLSAKLRYDEKSAQMTTFERPVLAILAVADSISYMTLIGGIMCSGMSPFPLSPRNSAAAVAHLLKTSGVLQVVVTPDPAMQALASETVAILTKQGIQIEVLPMPAFEDLFHEDPPPEESSVRVCELRRDMTVLLVHSSGTTSFPRIVRFRSHNFVGWGLPFENDVRLCGLRLGIHSVPIFHTMGLIAFVWPLSAGAVMGCFKPKSPPVLPTADAVLAGAYATRTDIVYVVPSFIEEWAKTSFQLVKLRKFMGVMYAGAPLDKSVGDRLVEMGVRLTVIYASTEAGCLNRFLSSPTVKDWEFFQLASHFKLGRVPQQGQPGVFEPVIYPSERWSPNVLNVISDGCSGYSTGDLLLEHPIHKGYYQIFGRADEQLVLATGEKAKNILRGHPLVANAVFFGSGRFNNGVLIQPQEPLDLHNTAAVTRFKNQIWPTVMKMNDFAPKHSRVFKGMIIVTTPEKPLEFTPKGNPRRSVCLRAYETEINELYLTASNMTEDSVLPPSSWSAENTRIFVKAIVRTVTNTDLPEDMDLFQHGCDSLHAIWIRNRIVRALRTATNIPPHEAPMNFVYAHPSIVALSAFVHKLASGNMSPNDMRPAVETETSAMCALVDKYGNFDQLSKVIGESPQGVRQKETRVVLLTGSTGRLGCHLLAQFVAAPDVSRVFAVNRGNDQQCDALKRRQLDALQACGVEISKSNLDKIVFVVCDLAKDRLGLCEDIYSELISSLTNVVLNAWLVDFNANLSSYESLVRGVRSTLELAAQSVRNPSVLFVSSVNSLQTHDEAIREVSHGDPHVALGTGYGESKWIAEQIVLRAAATLGLRANVVRVGQLTGDTVHGIWNTKELVPKIVRLCSRFVGAVPSKDDVVSWIPVDIAAVALCEMTSSSEPIMHLSSPTPISWNAVFAVFAEVLGIPLIAHTEWVERLRDAVEEVTLRGKVDAEDAQTLSLVNFTLREEFWRPTQALDTRVAQQVSPTLAQAGGFREEHARKAVTRWKANGFV</sequence>
<accession>A0ACB8Q958</accession>
<reference evidence="1" key="2">
    <citation type="journal article" date="2022" name="New Phytol.">
        <title>Evolutionary transition to the ectomycorrhizal habit in the genomes of a hyperdiverse lineage of mushroom-forming fungi.</title>
        <authorList>
            <person name="Looney B."/>
            <person name="Miyauchi S."/>
            <person name="Morin E."/>
            <person name="Drula E."/>
            <person name="Courty P.E."/>
            <person name="Kohler A."/>
            <person name="Kuo A."/>
            <person name="LaButti K."/>
            <person name="Pangilinan J."/>
            <person name="Lipzen A."/>
            <person name="Riley R."/>
            <person name="Andreopoulos W."/>
            <person name="He G."/>
            <person name="Johnson J."/>
            <person name="Nolan M."/>
            <person name="Tritt A."/>
            <person name="Barry K.W."/>
            <person name="Grigoriev I.V."/>
            <person name="Nagy L.G."/>
            <person name="Hibbett D."/>
            <person name="Henrissat B."/>
            <person name="Matheny P.B."/>
            <person name="Labbe J."/>
            <person name="Martin F.M."/>
        </authorList>
    </citation>
    <scope>NUCLEOTIDE SEQUENCE</scope>
    <source>
        <strain evidence="1">EC-137</strain>
    </source>
</reference>
<dbReference type="EMBL" id="MU273773">
    <property type="protein sequence ID" value="KAI0028244.1"/>
    <property type="molecule type" value="Genomic_DNA"/>
</dbReference>
<dbReference type="Proteomes" id="UP000814128">
    <property type="component" value="Unassembled WGS sequence"/>
</dbReference>
<evidence type="ECO:0000313" key="2">
    <source>
        <dbReference type="Proteomes" id="UP000814128"/>
    </source>
</evidence>
<evidence type="ECO:0000313" key="1">
    <source>
        <dbReference type="EMBL" id="KAI0028244.1"/>
    </source>
</evidence>
<protein>
    <submittedName>
        <fullName evidence="1">Acetyl-CoA synthetase-like protein</fullName>
    </submittedName>
</protein>